<feature type="non-terminal residue" evidence="3">
    <location>
        <position position="2972"/>
    </location>
</feature>
<name>A0AA38H0B7_TAXCH</name>
<protein>
    <submittedName>
        <fullName evidence="3">Uncharacterized protein</fullName>
    </submittedName>
</protein>
<evidence type="ECO:0000313" key="3">
    <source>
        <dbReference type="EMBL" id="KAH9329760.1"/>
    </source>
</evidence>
<dbReference type="PANTHER" id="PTHR43939">
    <property type="entry name" value="COILED-COIL DOMAIN-CONTAINING PROTEIN 158"/>
    <property type="match status" value="1"/>
</dbReference>
<feature type="coiled-coil region" evidence="1">
    <location>
        <begin position="445"/>
        <end position="503"/>
    </location>
</feature>
<keyword evidence="1" id="KW-0175">Coiled coil</keyword>
<feature type="non-terminal residue" evidence="3">
    <location>
        <position position="1"/>
    </location>
</feature>
<dbReference type="PANTHER" id="PTHR43939:SF50">
    <property type="entry name" value="NUCLEOPORIN"/>
    <property type="match status" value="1"/>
</dbReference>
<gene>
    <name evidence="3" type="ORF">KI387_001868</name>
</gene>
<organism evidence="3 4">
    <name type="scientific">Taxus chinensis</name>
    <name type="common">Chinese yew</name>
    <name type="synonym">Taxus wallichiana var. chinensis</name>
    <dbReference type="NCBI Taxonomy" id="29808"/>
    <lineage>
        <taxon>Eukaryota</taxon>
        <taxon>Viridiplantae</taxon>
        <taxon>Streptophyta</taxon>
        <taxon>Embryophyta</taxon>
        <taxon>Tracheophyta</taxon>
        <taxon>Spermatophyta</taxon>
        <taxon>Pinopsida</taxon>
        <taxon>Pinidae</taxon>
        <taxon>Conifers II</taxon>
        <taxon>Cupressales</taxon>
        <taxon>Taxaceae</taxon>
        <taxon>Taxus</taxon>
    </lineage>
</organism>
<comment type="caution">
    <text evidence="3">The sequence shown here is derived from an EMBL/GenBank/DDBJ whole genome shotgun (WGS) entry which is preliminary data.</text>
</comment>
<feature type="coiled-coil region" evidence="1">
    <location>
        <begin position="1055"/>
        <end position="1086"/>
    </location>
</feature>
<dbReference type="Proteomes" id="UP000824469">
    <property type="component" value="Unassembled WGS sequence"/>
</dbReference>
<proteinExistence type="predicted"/>
<evidence type="ECO:0000256" key="2">
    <source>
        <dbReference type="SAM" id="MobiDB-lite"/>
    </source>
</evidence>
<evidence type="ECO:0000256" key="1">
    <source>
        <dbReference type="SAM" id="Coils"/>
    </source>
</evidence>
<dbReference type="OMA" id="CRHELSD"/>
<feature type="coiled-coil region" evidence="1">
    <location>
        <begin position="1673"/>
        <end position="1700"/>
    </location>
</feature>
<keyword evidence="4" id="KW-1185">Reference proteome</keyword>
<feature type="coiled-coil region" evidence="1">
    <location>
        <begin position="2054"/>
        <end position="2123"/>
    </location>
</feature>
<accession>A0AA38H0B7</accession>
<feature type="coiled-coil region" evidence="1">
    <location>
        <begin position="2201"/>
        <end position="2256"/>
    </location>
</feature>
<feature type="coiled-coil region" evidence="1">
    <location>
        <begin position="636"/>
        <end position="780"/>
    </location>
</feature>
<evidence type="ECO:0000313" key="4">
    <source>
        <dbReference type="Proteomes" id="UP000824469"/>
    </source>
</evidence>
<feature type="compositionally biased region" description="Acidic residues" evidence="2">
    <location>
        <begin position="932"/>
        <end position="943"/>
    </location>
</feature>
<feature type="coiled-coil region" evidence="1">
    <location>
        <begin position="2559"/>
        <end position="2586"/>
    </location>
</feature>
<feature type="coiled-coil region" evidence="1">
    <location>
        <begin position="134"/>
        <end position="161"/>
    </location>
</feature>
<dbReference type="EMBL" id="JAHRHJ020000001">
    <property type="protein sequence ID" value="KAH9329760.1"/>
    <property type="molecule type" value="Genomic_DNA"/>
</dbReference>
<reference evidence="3 4" key="1">
    <citation type="journal article" date="2021" name="Nat. Plants">
        <title>The Taxus genome provides insights into paclitaxel biosynthesis.</title>
        <authorList>
            <person name="Xiong X."/>
            <person name="Gou J."/>
            <person name="Liao Q."/>
            <person name="Li Y."/>
            <person name="Zhou Q."/>
            <person name="Bi G."/>
            <person name="Li C."/>
            <person name="Du R."/>
            <person name="Wang X."/>
            <person name="Sun T."/>
            <person name="Guo L."/>
            <person name="Liang H."/>
            <person name="Lu P."/>
            <person name="Wu Y."/>
            <person name="Zhang Z."/>
            <person name="Ro D.K."/>
            <person name="Shang Y."/>
            <person name="Huang S."/>
            <person name="Yan J."/>
        </authorList>
    </citation>
    <scope>NUCLEOTIDE SEQUENCE [LARGE SCALE GENOMIC DNA]</scope>
    <source>
        <strain evidence="3">Ta-2019</strain>
    </source>
</reference>
<feature type="region of interest" description="Disordered" evidence="2">
    <location>
        <begin position="929"/>
        <end position="961"/>
    </location>
</feature>
<feature type="coiled-coil region" evidence="1">
    <location>
        <begin position="2678"/>
        <end position="2761"/>
    </location>
</feature>
<sequence length="2972" mass="339791">KASHSWPVQDIGSPEMYQQEKRYEGLLRATQVDTGKSLVMSPICDTKPFEVNLLHQSEDEKHRVPKHEIAFDVSCSGHPSTGEGKTVSIEQQLMQERLHLEEEVSSVRDENFILKTDLKATTQKIHVLEHEFVLRAEQSANKGLAEENKKLITEVEQLKETLCDMEHEKSKITFALEELRTRFQFETERKTFLSNQLEIAEQRLHEERGECYGHIGAADIEVENITKERLQSPDELWASQSTLTECRNQFELEIVTLQQKLLALESEKAVALSQLRVHQMVNEAESASSEVTGQTENSDYNELSLVNEIEKFVKETKVREEEGLNKLESLKCQLQLFIDEKDALLLKLHEEANVRMEFQNNCWAVVHNIAEMRELIDRKHNESDCSENIEEQYELDASYVLLEKEISKDYVFTRQQVQQLAAQTCQLKNQLQQIIEDKFTVMAELDGLNRSVEQLIYEKKELVRDLYATKNELDQVQYKAGLKEKLKDEKDHLVEDNRKLSLELLLCNKLVEELMQDKSRLTYKMEQKEQCLFNFYELLTWAQKVLIAIQQPKGETNLKEVSQVPVNLQSTNTSQDLTRDNHQLIDVDIVHEWETKFGKENGSFLQEVKQFSQQVREVASEYAHMKKAHGSLQQQLQVLEAIRVQSTGEISRLEEKLQDERSDLMKDLHSVNHELEQLQQENAVLRQEYELVLQQVQDLETHGEKSNAEVHILKESLQQQLQALEAIRLQSAVEISNLEEKLQDHHSNLMQDLHSVNHELEQLQQENAILQQDHELVLQQVQDLETHRAKSDAEAHVVKDQLHASAESGVTLQYKSLEVEKEKVQLVTDLDSCMIHLKELDVLSKVEKTVLDNEDRGLDQQVTKQDSDLADKVSVLKAHLYATASTSEKLQKAVQEMIHDPTDLSKGSRRAPAGISKLIRAFEAKSQHDDVILEEEPSTETEDTSQQSSEKADQVNNCNPKQDTSFVLHHLREVEDDIVHLRTTLSQVEKDTDIIQQQLMEEEEHKGYLKAALRQLEIDVNVLKQKRLEQDEILTTLTEMNTELMAQALKDTSQIENLNAQRHDLEKHANKEAAALLNQLERMQKSFAEKTTLLETERSAFVIAMLHAAQSLEESVQVVPFHLTCDESRPLSVDFRLTTVVNGTIDKINELRNREAKLEFNCQESMQIQRSFEDLTQKFEIIEQERESAVRGLHKIHKRLGKLIEPQERMNVENKEMPGHLQQNETNEAEGDAQDAHFALPLDVMSIELDKLVGQLREKLGESLQFETTISELESSLLIKDQHIQDLETRCIELSKKCIDNENCVKCAAIEEEHANMVSQVAYLAAEKDALSCELVTVQRALTEQEEALATISEVHNQLNWHLDSISEKLVSAVDEIIQDEILVTDPNMQRISHLESHLLLLIEKYKTSLEQNNLFQRCLVDLVPQSESDLRDKMKMPLDIVMREAFSCKEMELSRLQDKIDEISSARTQQEEAINNLKEFLHKTEEGLKSVSMDRTKGLLDLEQTEQKLSSVREKLSMAVSKGKGLVQQRDALKQSLAGKTDELERCWQELQVKTVALQEAETKLKSYGEAGERVEALESELAYIRNSATALRESFLHKDSVLQKIEETMEELNLPEEFHCKEITEKIEWLARSCSFENPLLSRSLGQEMSERDDRDDTGFQLLNPQLGGFNSSQNEVIEDLRRRHEELQHKYLSLAEQSDMLEQSLLERNQLIQRWEEVLDNIQMPLPVRSMEPEDRIEWLGRALVQARLDVVNAQHQIGNVQNAADSLFIELDESKRNVFILETDLSTVNHEKELLLKTFEELRCKHEHQMEQAGKDSSEKEILYNSLADLQATVVEQESNLKTTKAVAEGLLNRLIAMIRETLQEDDLDDLHCSSSSEYLEGCMRNLIHQFKYLSEVVQMHKETNQEEPSHMVVEQESNLKTTKADTEGMLNRLIVMIREALQEDDFNDLPCSSSVEYLEGCLRNLLHKFKSLSEVVLMHKETNQVEPSHMVVLASNAAELSSLQVALDVKEHKLLEMGSMLEEAASTVASYKSEGDKLLEQCRLFSGEAEALKNQRDALQIQLEQTEQKLSSTKDKLSIAVKKGKGVVQQRDILKQTVDEKLAELEQLKKDLQVRESMTNECKFQIKDLSSRLDNYKMLESEAISSRNHSAELEKALHESKILLQGIMTALDAINCARETQFRDPVKEIEWLIKSSQELKVKEVSAEQEVKKLKKAAELLAAELDEVNERMESLEDELEKAQSEVFMLKTEKNAAEAGKDDATLSLEHALAARAEEANEASGRFHNQNLALLNLRTDIEHLRKEHGFLLPLLANDFFKKLELLRNLEDTLQGILNELAKLKGSEVPGLLTNPHEEGNYLPSEYSAGLYPIEHVCHLREHLVTNEKQMTDDLFSSLVHELEGCIECVEILKNRFEGQSATFNQKATGMLQMTQVAVQEVASLAESFETSMLNVTNLKDLTKEKDSEIVTLRRNIGILFDAFNNAMVEFQNVKAEIKDVDRPNSEGWLTVPNNSRPALGFSKTTETINQVGFTLTDSTEITEKLMLAAKDFVNIQTEKFKCQLSELSTKISQLQQEAEARVAEKSSACGELQIKLMNTEFVANNLARERDMYKERICQLEKRVETLQNDYCSLELGVQEFQARETFTERMQDEVRSLHDTVSTKSQEVEVLMQALDEADLHMESLASKVKELEIIIQKKQASLENLESSRGKAVAKLSATVNRLEDLRKLSEGLITEVESLQLQLETRDTEVSRLRQEVRRCTDDVLSSQEIMKSKVSQLQELEAWLERIVSKCGVYDGLHEDRESSKTHALMIALENRIVATMSELDSFCRDSKDKDALLQDAHRRMHGLSSKVDLLESNICDKKIQVEKLQRGRSVALGPIAGPEASEIEEMVQISKRSVPLPTVVPHVRSARKSSNDQIALNIDVESGQSTSDLEDDDKGHVFKSLISSRLIPKVTRPIADRIDGI</sequence>